<dbReference type="Proteomes" id="UP001332192">
    <property type="component" value="Chromosome"/>
</dbReference>
<feature type="transmembrane region" description="Helical" evidence="1">
    <location>
        <begin position="36"/>
        <end position="59"/>
    </location>
</feature>
<reference evidence="2 3" key="1">
    <citation type="journal article" date="2024" name="Front. Microbiol.">
        <title>Novel thermophilic genera Geochorda gen. nov. and Carboxydochorda gen. nov. from the deep terrestrial subsurface reveal the ecophysiological diversity in the class Limnochordia.</title>
        <authorList>
            <person name="Karnachuk O.V."/>
            <person name="Lukina A.P."/>
            <person name="Avakyan M.R."/>
            <person name="Kadnikov V.V."/>
            <person name="Begmatov S."/>
            <person name="Beletsky A.V."/>
            <person name="Vlasova K.G."/>
            <person name="Novikov A.A."/>
            <person name="Shcherbakova V.A."/>
            <person name="Mardanov A.V."/>
            <person name="Ravin N.V."/>
        </authorList>
    </citation>
    <scope>NUCLEOTIDE SEQUENCE [LARGE SCALE GENOMIC DNA]</scope>
    <source>
        <strain evidence="2 3">L945</strain>
    </source>
</reference>
<keyword evidence="3" id="KW-1185">Reference proteome</keyword>
<accession>A0ABZ1BTG1</accession>
<keyword evidence="1" id="KW-1133">Transmembrane helix</keyword>
<dbReference type="RefSeq" id="WP_324715380.1">
    <property type="nucleotide sequence ID" value="NZ_CP141615.1"/>
</dbReference>
<proteinExistence type="predicted"/>
<evidence type="ECO:0000313" key="2">
    <source>
        <dbReference type="EMBL" id="WRP16107.1"/>
    </source>
</evidence>
<evidence type="ECO:0000256" key="1">
    <source>
        <dbReference type="SAM" id="Phobius"/>
    </source>
</evidence>
<organism evidence="2 3">
    <name type="scientific">Carboxydichorda subterranea</name>
    <dbReference type="NCBI Taxonomy" id="3109565"/>
    <lineage>
        <taxon>Bacteria</taxon>
        <taxon>Bacillati</taxon>
        <taxon>Bacillota</taxon>
        <taxon>Limnochordia</taxon>
        <taxon>Limnochordales</taxon>
        <taxon>Geochordaceae</taxon>
        <taxon>Carboxydichorda</taxon>
    </lineage>
</organism>
<dbReference type="EMBL" id="CP141615">
    <property type="protein sequence ID" value="WRP16107.1"/>
    <property type="molecule type" value="Genomic_DNA"/>
</dbReference>
<keyword evidence="1" id="KW-0812">Transmembrane</keyword>
<evidence type="ECO:0000313" key="3">
    <source>
        <dbReference type="Proteomes" id="UP001332192"/>
    </source>
</evidence>
<feature type="transmembrane region" description="Helical" evidence="1">
    <location>
        <begin position="6"/>
        <end position="24"/>
    </location>
</feature>
<sequence length="62" mass="6751">MSGLALSSNWPMLALLGGAWMLLVDAPRLSRSRLAYDALVVRVTGWTFLTAGAVTWFLVNRG</sequence>
<keyword evidence="1" id="KW-0472">Membrane</keyword>
<protein>
    <submittedName>
        <fullName evidence="2">Uncharacterized protein</fullName>
    </submittedName>
</protein>
<name>A0ABZ1BTG1_9FIRM</name>
<gene>
    <name evidence="2" type="ORF">U7230_08295</name>
</gene>